<comment type="subcellular location">
    <subcellularLocation>
        <location evidence="1 8">Cell membrane</location>
        <topology evidence="1 8">Multi-pass membrane protein</topology>
    </subcellularLocation>
</comment>
<accession>A0A3L7AGE9</accession>
<reference evidence="9 10" key="1">
    <citation type="submission" date="2018-10" db="EMBL/GenBank/DDBJ databases">
        <title>Xanthobacter tagetidis genome sequencing and assembly.</title>
        <authorList>
            <person name="Maclea K.S."/>
            <person name="Goen A.E."/>
            <person name="Fatima S.A."/>
        </authorList>
    </citation>
    <scope>NUCLEOTIDE SEQUENCE [LARGE SCALE GENOMIC DNA]</scope>
    <source>
        <strain evidence="9 10">ATCC 700314</strain>
    </source>
</reference>
<evidence type="ECO:0000256" key="8">
    <source>
        <dbReference type="RuleBase" id="RU363041"/>
    </source>
</evidence>
<name>A0A3L7AGE9_9HYPH</name>
<dbReference type="RefSeq" id="WP_121623544.1">
    <property type="nucleotide sequence ID" value="NZ_JACIIW010000001.1"/>
</dbReference>
<dbReference type="GO" id="GO:0005886">
    <property type="term" value="C:plasma membrane"/>
    <property type="evidence" value="ECO:0007669"/>
    <property type="project" value="UniProtKB-SubCell"/>
</dbReference>
<feature type="transmembrane region" description="Helical" evidence="8">
    <location>
        <begin position="173"/>
        <end position="193"/>
    </location>
</feature>
<evidence type="ECO:0000313" key="9">
    <source>
        <dbReference type="EMBL" id="RLP78492.1"/>
    </source>
</evidence>
<feature type="transmembrane region" description="Helical" evidence="8">
    <location>
        <begin position="12"/>
        <end position="34"/>
    </location>
</feature>
<feature type="transmembrane region" description="Helical" evidence="8">
    <location>
        <begin position="138"/>
        <end position="161"/>
    </location>
</feature>
<dbReference type="InterPro" id="IPR002781">
    <property type="entry name" value="TM_pro_TauE-like"/>
</dbReference>
<comment type="similarity">
    <text evidence="2 8">Belongs to the 4-toluene sulfonate uptake permease (TSUP) (TC 2.A.102) family.</text>
</comment>
<evidence type="ECO:0000256" key="3">
    <source>
        <dbReference type="ARBA" id="ARBA00022448"/>
    </source>
</evidence>
<keyword evidence="10" id="KW-1185">Reference proteome</keyword>
<keyword evidence="5 8" id="KW-0812">Transmembrane</keyword>
<dbReference type="OrthoDB" id="5195497at2"/>
<comment type="caution">
    <text evidence="9">The sequence shown here is derived from an EMBL/GenBank/DDBJ whole genome shotgun (WGS) entry which is preliminary data.</text>
</comment>
<dbReference type="InterPro" id="IPR052017">
    <property type="entry name" value="TSUP"/>
</dbReference>
<feature type="transmembrane region" description="Helical" evidence="8">
    <location>
        <begin position="199"/>
        <end position="218"/>
    </location>
</feature>
<dbReference type="Proteomes" id="UP000269692">
    <property type="component" value="Unassembled WGS sequence"/>
</dbReference>
<evidence type="ECO:0000256" key="6">
    <source>
        <dbReference type="ARBA" id="ARBA00022989"/>
    </source>
</evidence>
<evidence type="ECO:0000256" key="7">
    <source>
        <dbReference type="ARBA" id="ARBA00023136"/>
    </source>
</evidence>
<sequence length="248" mass="26282">MDALATTLPLIALAYALGGFVKGVIGIGMPLIIVPILSLTMPVPSAIALVSIPVLVSNLVQVAELQTVLPALGRFRWLLIALIPGAVIGASLLMSLDQHQLYLVLGAALLVFSLLGLVPVPPGRFAVNERLWNPLAGFGIGVVGGLSSFPGPPLVLYFMWLRVDKEVFVGTSAAVYFLTGVPLMVTLVAHGALGWREALISTLGLVPLLAGMRLGTIMRNRLSQAMFRRIMFAAVAVISLELLRRGAM</sequence>
<protein>
    <recommendedName>
        <fullName evidence="8">Probable membrane transporter protein</fullName>
    </recommendedName>
</protein>
<evidence type="ECO:0000313" key="10">
    <source>
        <dbReference type="Proteomes" id="UP000269692"/>
    </source>
</evidence>
<organism evidence="9 10">
    <name type="scientific">Xanthobacter tagetidis</name>
    <dbReference type="NCBI Taxonomy" id="60216"/>
    <lineage>
        <taxon>Bacteria</taxon>
        <taxon>Pseudomonadati</taxon>
        <taxon>Pseudomonadota</taxon>
        <taxon>Alphaproteobacteria</taxon>
        <taxon>Hyphomicrobiales</taxon>
        <taxon>Xanthobacteraceae</taxon>
        <taxon>Xanthobacter</taxon>
    </lineage>
</organism>
<feature type="transmembrane region" description="Helical" evidence="8">
    <location>
        <begin position="75"/>
        <end position="94"/>
    </location>
</feature>
<dbReference type="AlphaFoldDB" id="A0A3L7AGE9"/>
<keyword evidence="7 8" id="KW-0472">Membrane</keyword>
<feature type="transmembrane region" description="Helical" evidence="8">
    <location>
        <begin position="101"/>
        <end position="118"/>
    </location>
</feature>
<keyword evidence="6 8" id="KW-1133">Transmembrane helix</keyword>
<evidence type="ECO:0000256" key="4">
    <source>
        <dbReference type="ARBA" id="ARBA00022475"/>
    </source>
</evidence>
<gene>
    <name evidence="9" type="ORF">D9R14_11870</name>
</gene>
<keyword evidence="4 8" id="KW-1003">Cell membrane</keyword>
<dbReference type="PANTHER" id="PTHR30269">
    <property type="entry name" value="TRANSMEMBRANE PROTEIN YFCA"/>
    <property type="match status" value="1"/>
</dbReference>
<dbReference type="Pfam" id="PF01925">
    <property type="entry name" value="TauE"/>
    <property type="match status" value="1"/>
</dbReference>
<evidence type="ECO:0000256" key="1">
    <source>
        <dbReference type="ARBA" id="ARBA00004651"/>
    </source>
</evidence>
<evidence type="ECO:0000256" key="2">
    <source>
        <dbReference type="ARBA" id="ARBA00009142"/>
    </source>
</evidence>
<evidence type="ECO:0000256" key="5">
    <source>
        <dbReference type="ARBA" id="ARBA00022692"/>
    </source>
</evidence>
<dbReference type="EMBL" id="RCTF01000008">
    <property type="protein sequence ID" value="RLP78492.1"/>
    <property type="molecule type" value="Genomic_DNA"/>
</dbReference>
<proteinExistence type="inferred from homology"/>
<dbReference type="PANTHER" id="PTHR30269:SF32">
    <property type="entry name" value="MEMBRANE TRANSPORTER PROTEIN-RELATED"/>
    <property type="match status" value="1"/>
</dbReference>
<keyword evidence="3" id="KW-0813">Transport</keyword>